<dbReference type="SMART" id="SM00066">
    <property type="entry name" value="GAL4"/>
    <property type="match status" value="1"/>
</dbReference>
<dbReference type="Pfam" id="PF00172">
    <property type="entry name" value="Zn_clus"/>
    <property type="match status" value="1"/>
</dbReference>
<dbReference type="GO" id="GO:0000981">
    <property type="term" value="F:DNA-binding transcription factor activity, RNA polymerase II-specific"/>
    <property type="evidence" value="ECO:0007669"/>
    <property type="project" value="InterPro"/>
</dbReference>
<feature type="compositionally biased region" description="Polar residues" evidence="2">
    <location>
        <begin position="236"/>
        <end position="265"/>
    </location>
</feature>
<dbReference type="EMBL" id="MU855465">
    <property type="protein sequence ID" value="KAK3903162.1"/>
    <property type="molecule type" value="Genomic_DNA"/>
</dbReference>
<dbReference type="AlphaFoldDB" id="A0AAN6MNF6"/>
<dbReference type="SUPFAM" id="SSF57701">
    <property type="entry name" value="Zn2/Cys6 DNA-binding domain"/>
    <property type="match status" value="1"/>
</dbReference>
<gene>
    <name evidence="4" type="ORF">C8A05DRAFT_14860</name>
</gene>
<feature type="region of interest" description="Disordered" evidence="2">
    <location>
        <begin position="1"/>
        <end position="22"/>
    </location>
</feature>
<feature type="compositionally biased region" description="Polar residues" evidence="2">
    <location>
        <begin position="1"/>
        <end position="15"/>
    </location>
</feature>
<dbReference type="GO" id="GO:0008270">
    <property type="term" value="F:zinc ion binding"/>
    <property type="evidence" value="ECO:0007669"/>
    <property type="project" value="InterPro"/>
</dbReference>
<comment type="caution">
    <text evidence="4">The sequence shown here is derived from an EMBL/GenBank/DDBJ whole genome shotgun (WGS) entry which is preliminary data.</text>
</comment>
<evidence type="ECO:0000313" key="4">
    <source>
        <dbReference type="EMBL" id="KAK3903162.1"/>
    </source>
</evidence>
<dbReference type="PROSITE" id="PS00463">
    <property type="entry name" value="ZN2_CY6_FUNGAL_1"/>
    <property type="match status" value="1"/>
</dbReference>
<keyword evidence="5" id="KW-1185">Reference proteome</keyword>
<protein>
    <recommendedName>
        <fullName evidence="3">Zn(2)-C6 fungal-type domain-containing protein</fullName>
    </recommendedName>
</protein>
<evidence type="ECO:0000259" key="3">
    <source>
        <dbReference type="PROSITE" id="PS50048"/>
    </source>
</evidence>
<proteinExistence type="predicted"/>
<feature type="region of interest" description="Disordered" evidence="2">
    <location>
        <begin position="169"/>
        <end position="195"/>
    </location>
</feature>
<feature type="domain" description="Zn(2)-C6 fungal-type" evidence="3">
    <location>
        <begin position="20"/>
        <end position="52"/>
    </location>
</feature>
<dbReference type="PROSITE" id="PS50048">
    <property type="entry name" value="ZN2_CY6_FUNGAL_2"/>
    <property type="match status" value="1"/>
</dbReference>
<keyword evidence="1" id="KW-0539">Nucleus</keyword>
<feature type="region of interest" description="Disordered" evidence="2">
    <location>
        <begin position="389"/>
        <end position="412"/>
    </location>
</feature>
<evidence type="ECO:0000313" key="5">
    <source>
        <dbReference type="Proteomes" id="UP001303889"/>
    </source>
</evidence>
<reference evidence="4" key="2">
    <citation type="submission" date="2023-05" db="EMBL/GenBank/DDBJ databases">
        <authorList>
            <consortium name="Lawrence Berkeley National Laboratory"/>
            <person name="Steindorff A."/>
            <person name="Hensen N."/>
            <person name="Bonometti L."/>
            <person name="Westerberg I."/>
            <person name="Brannstrom I.O."/>
            <person name="Guillou S."/>
            <person name="Cros-Aarteil S."/>
            <person name="Calhoun S."/>
            <person name="Haridas S."/>
            <person name="Kuo A."/>
            <person name="Mondo S."/>
            <person name="Pangilinan J."/>
            <person name="Riley R."/>
            <person name="Labutti K."/>
            <person name="Andreopoulos B."/>
            <person name="Lipzen A."/>
            <person name="Chen C."/>
            <person name="Yanf M."/>
            <person name="Daum C."/>
            <person name="Ng V."/>
            <person name="Clum A."/>
            <person name="Ohm R."/>
            <person name="Martin F."/>
            <person name="Silar P."/>
            <person name="Natvig D."/>
            <person name="Lalanne C."/>
            <person name="Gautier V."/>
            <person name="Ament-Velasquez S.L."/>
            <person name="Kruys A."/>
            <person name="Hutchinson M.I."/>
            <person name="Powell A.J."/>
            <person name="Barry K."/>
            <person name="Miller A.N."/>
            <person name="Grigoriev I.V."/>
            <person name="Debuchy R."/>
            <person name="Gladieux P."/>
            <person name="Thoren M.H."/>
            <person name="Johannesson H."/>
        </authorList>
    </citation>
    <scope>NUCLEOTIDE SEQUENCE</scope>
    <source>
        <strain evidence="4">CBS 103.79</strain>
    </source>
</reference>
<name>A0AAN6MNF6_9PEZI</name>
<dbReference type="Proteomes" id="UP001303889">
    <property type="component" value="Unassembled WGS sequence"/>
</dbReference>
<feature type="region of interest" description="Disordered" evidence="2">
    <location>
        <begin position="54"/>
        <end position="107"/>
    </location>
</feature>
<feature type="region of interest" description="Disordered" evidence="2">
    <location>
        <begin position="229"/>
        <end position="270"/>
    </location>
</feature>
<evidence type="ECO:0000256" key="1">
    <source>
        <dbReference type="ARBA" id="ARBA00023242"/>
    </source>
</evidence>
<dbReference type="Gene3D" id="4.10.240.10">
    <property type="entry name" value="Zn(2)-C6 fungal-type DNA-binding domain"/>
    <property type="match status" value="1"/>
</dbReference>
<dbReference type="CDD" id="cd00067">
    <property type="entry name" value="GAL4"/>
    <property type="match status" value="1"/>
</dbReference>
<dbReference type="InterPro" id="IPR036864">
    <property type="entry name" value="Zn2-C6_fun-type_DNA-bd_sf"/>
</dbReference>
<feature type="compositionally biased region" description="Polar residues" evidence="2">
    <location>
        <begin position="66"/>
        <end position="82"/>
    </location>
</feature>
<sequence length="412" mass="44830">MVSSSTRDNSLSKSSPPKAACDRCRGQKLRCIWDPKEPQCQRCTRANAVCTVPLPRPMGRPPRQYRSASSSASGHIRGQSQGLYAWSEESPPAPGSGDEASDMPMTSANLLSHPLDFLPWVPEPDGLNLFAPGSAITAALTTTPAMPNLSATAGVSRSFSPQHEAFAQMLNNNPSGGELGDGDPTDHRDLDDDDGHMHFASVEKEDDQIKLLTQLCELNVALFQHPLHREKDKTAGSRTTTAPENTTQQPPSADAQSADNPSGSPDVSLADLGTGRLFEMTCRLKDIVTRIRAPDEGAAQGPERYDRSTALMALSCYTRLDVLYSRALEILIRTRNSGQVLNGTHPQMPELIIDGFSMGRCLDLQLNFLIHLHEQAGERIRACIRSAEGTTRVARDRRDPNRPAQPGPSRYG</sequence>
<feature type="compositionally biased region" description="Basic and acidic residues" evidence="2">
    <location>
        <begin position="184"/>
        <end position="195"/>
    </location>
</feature>
<reference evidence="4" key="1">
    <citation type="journal article" date="2023" name="Mol. Phylogenet. Evol.">
        <title>Genome-scale phylogeny and comparative genomics of the fungal order Sordariales.</title>
        <authorList>
            <person name="Hensen N."/>
            <person name="Bonometti L."/>
            <person name="Westerberg I."/>
            <person name="Brannstrom I.O."/>
            <person name="Guillou S."/>
            <person name="Cros-Aarteil S."/>
            <person name="Calhoun S."/>
            <person name="Haridas S."/>
            <person name="Kuo A."/>
            <person name="Mondo S."/>
            <person name="Pangilinan J."/>
            <person name="Riley R."/>
            <person name="LaButti K."/>
            <person name="Andreopoulos B."/>
            <person name="Lipzen A."/>
            <person name="Chen C."/>
            <person name="Yan M."/>
            <person name="Daum C."/>
            <person name="Ng V."/>
            <person name="Clum A."/>
            <person name="Steindorff A."/>
            <person name="Ohm R.A."/>
            <person name="Martin F."/>
            <person name="Silar P."/>
            <person name="Natvig D.O."/>
            <person name="Lalanne C."/>
            <person name="Gautier V."/>
            <person name="Ament-Velasquez S.L."/>
            <person name="Kruys A."/>
            <person name="Hutchinson M.I."/>
            <person name="Powell A.J."/>
            <person name="Barry K."/>
            <person name="Miller A.N."/>
            <person name="Grigoriev I.V."/>
            <person name="Debuchy R."/>
            <person name="Gladieux P."/>
            <person name="Hiltunen Thoren M."/>
            <person name="Johannesson H."/>
        </authorList>
    </citation>
    <scope>NUCLEOTIDE SEQUENCE</scope>
    <source>
        <strain evidence="4">CBS 103.79</strain>
    </source>
</reference>
<evidence type="ECO:0000256" key="2">
    <source>
        <dbReference type="SAM" id="MobiDB-lite"/>
    </source>
</evidence>
<accession>A0AAN6MNF6</accession>
<organism evidence="4 5">
    <name type="scientific">Staphylotrichum tortipilum</name>
    <dbReference type="NCBI Taxonomy" id="2831512"/>
    <lineage>
        <taxon>Eukaryota</taxon>
        <taxon>Fungi</taxon>
        <taxon>Dikarya</taxon>
        <taxon>Ascomycota</taxon>
        <taxon>Pezizomycotina</taxon>
        <taxon>Sordariomycetes</taxon>
        <taxon>Sordariomycetidae</taxon>
        <taxon>Sordariales</taxon>
        <taxon>Chaetomiaceae</taxon>
        <taxon>Staphylotrichum</taxon>
    </lineage>
</organism>
<dbReference type="InterPro" id="IPR001138">
    <property type="entry name" value="Zn2Cys6_DnaBD"/>
</dbReference>